<keyword evidence="1" id="KW-0732">Signal</keyword>
<dbReference type="EMBL" id="CP130613">
    <property type="protein sequence ID" value="WKW13939.1"/>
    <property type="molecule type" value="Genomic_DNA"/>
</dbReference>
<evidence type="ECO:0000256" key="1">
    <source>
        <dbReference type="SAM" id="SignalP"/>
    </source>
</evidence>
<dbReference type="Proteomes" id="UP001229955">
    <property type="component" value="Chromosome"/>
</dbReference>
<dbReference type="RefSeq" id="WP_367886734.1">
    <property type="nucleotide sequence ID" value="NZ_CP130612.1"/>
</dbReference>
<dbReference type="KEGG" id="pspc:Strain318_000263"/>
<sequence length="387" mass="41489">MQRTLAAALGAAILAGAACGGEAPQQANVVRTDSAGVRIVMSTGPDTALAWRFDTIGVLTDSLGEPWLFTGVTPQQVITDRAGRTYVLEREPAIRRFGRDGRYERSIGRKGGAPGEMGLPFHLVQQGDSIAVLDVGRSALVRWGPDLDPIADIPLRDGLAGTMRIAFRTGGLWQQVSSWDSTGNTMTLRGDTTGSAVLATVFEPANRNARMLSGCGGRVQLTQPNFFARSIQWDADGPRALVYAGPHYELALYEGNRLLASVRRDLPTRAPTVDDVRRQFPDGLKLQIPGAECTIPLSELTAGPALDGMLPFAFGVTLLADGTMWVQRSLRDEKPGVLDVFGSDGAYVGTVRGYRLPVGLLPNGELLVPIDDEESGGLVIARLRVLR</sequence>
<name>A0AA49JSA3_9BACT</name>
<proteinExistence type="predicted"/>
<reference evidence="2" key="1">
    <citation type="submission" date="2023-07" db="EMBL/GenBank/DDBJ databases">
        <authorList>
            <person name="Haufschild T."/>
            <person name="Kallscheuer N."/>
            <person name="Hammer J."/>
            <person name="Kohn T."/>
            <person name="Kabuu M."/>
            <person name="Jogler M."/>
            <person name="Wohfarth N."/>
            <person name="Heuer A."/>
            <person name="Rohde M."/>
            <person name="van Teeseling M.C.F."/>
            <person name="Jogler C."/>
        </authorList>
    </citation>
    <scope>NUCLEOTIDE SEQUENCE</scope>
    <source>
        <strain evidence="2">Strain 138</strain>
        <strain evidence="3">Strain 318</strain>
    </source>
</reference>
<protein>
    <recommendedName>
        <fullName evidence="5">6-bladed beta-propeller</fullName>
    </recommendedName>
</protein>
<accession>A0AA49JXZ8</accession>
<dbReference type="PROSITE" id="PS51257">
    <property type="entry name" value="PROKAR_LIPOPROTEIN"/>
    <property type="match status" value="1"/>
</dbReference>
<evidence type="ECO:0008006" key="5">
    <source>
        <dbReference type="Google" id="ProtNLM"/>
    </source>
</evidence>
<organism evidence="2">
    <name type="scientific">Pseudogemmatithrix spongiicola</name>
    <dbReference type="NCBI Taxonomy" id="3062599"/>
    <lineage>
        <taxon>Bacteria</taxon>
        <taxon>Pseudomonadati</taxon>
        <taxon>Gemmatimonadota</taxon>
        <taxon>Gemmatimonadia</taxon>
        <taxon>Gemmatimonadales</taxon>
        <taxon>Gemmatimonadaceae</taxon>
        <taxon>Pseudogemmatithrix</taxon>
    </lineage>
</organism>
<feature type="chain" id="PRO_5041354914" description="6-bladed beta-propeller" evidence="1">
    <location>
        <begin position="18"/>
        <end position="387"/>
    </location>
</feature>
<keyword evidence="4" id="KW-1185">Reference proteome</keyword>
<evidence type="ECO:0000313" key="4">
    <source>
        <dbReference type="Proteomes" id="UP001229955"/>
    </source>
</evidence>
<feature type="signal peptide" evidence="1">
    <location>
        <begin position="1"/>
        <end position="17"/>
    </location>
</feature>
<gene>
    <name evidence="2" type="ORF">Strain138_000263</name>
    <name evidence="3" type="ORF">Strain318_000263</name>
</gene>
<evidence type="ECO:0000313" key="2">
    <source>
        <dbReference type="EMBL" id="WKW11029.1"/>
    </source>
</evidence>
<dbReference type="AlphaFoldDB" id="A0AA49JSA3"/>
<dbReference type="EMBL" id="CP130612">
    <property type="protein sequence ID" value="WKW11029.1"/>
    <property type="molecule type" value="Genomic_DNA"/>
</dbReference>
<accession>A0AA49JSA3</accession>
<evidence type="ECO:0000313" key="3">
    <source>
        <dbReference type="EMBL" id="WKW13939.1"/>
    </source>
</evidence>